<accession>A0A8S5SC96</accession>
<sequence>MGIANRENNPRKNSEGYSDPTAFEALRNIDKEDERFHRLLHTLFYICELADFQIEGRIVLIDKQTGRVWR</sequence>
<protein>
    <submittedName>
        <fullName evidence="1">SecA preprotein cross-linking domain</fullName>
    </submittedName>
</protein>
<proteinExistence type="predicted"/>
<dbReference type="EMBL" id="BK032569">
    <property type="protein sequence ID" value="DAF48561.1"/>
    <property type="molecule type" value="Genomic_DNA"/>
</dbReference>
<name>A0A8S5SC96_9CAUD</name>
<organism evidence="1">
    <name type="scientific">Siphoviridae sp. ctdvJ3</name>
    <dbReference type="NCBI Taxonomy" id="2827903"/>
    <lineage>
        <taxon>Viruses</taxon>
        <taxon>Duplodnaviria</taxon>
        <taxon>Heunggongvirae</taxon>
        <taxon>Uroviricota</taxon>
        <taxon>Caudoviricetes</taxon>
    </lineage>
</organism>
<evidence type="ECO:0000313" key="1">
    <source>
        <dbReference type="EMBL" id="DAF48561.1"/>
    </source>
</evidence>
<reference evidence="1" key="1">
    <citation type="journal article" date="2021" name="Proc. Natl. Acad. Sci. U.S.A.">
        <title>A Catalog of Tens of Thousands of Viruses from Human Metagenomes Reveals Hidden Associations with Chronic Diseases.</title>
        <authorList>
            <person name="Tisza M.J."/>
            <person name="Buck C.B."/>
        </authorList>
    </citation>
    <scope>NUCLEOTIDE SEQUENCE</scope>
    <source>
        <strain evidence="1">CtdvJ3</strain>
    </source>
</reference>